<dbReference type="KEGG" id="pmet:G4Y79_20730"/>
<dbReference type="RefSeq" id="WP_195170151.1">
    <property type="nucleotide sequence ID" value="NZ_CP062983.1"/>
</dbReference>
<keyword evidence="2" id="KW-1185">Reference proteome</keyword>
<accession>A0A7S8E856</accession>
<dbReference type="AlphaFoldDB" id="A0A7S8E856"/>
<dbReference type="Proteomes" id="UP000594468">
    <property type="component" value="Chromosome"/>
</dbReference>
<reference evidence="1 2" key="1">
    <citation type="submission" date="2020-02" db="EMBL/GenBank/DDBJ databases">
        <authorList>
            <person name="Zheng R.K."/>
            <person name="Sun C.M."/>
        </authorList>
    </citation>
    <scope>NUCLEOTIDE SEQUENCE [LARGE SCALE GENOMIC DNA]</scope>
    <source>
        <strain evidence="2">rifampicinis</strain>
    </source>
</reference>
<organism evidence="1 2">
    <name type="scientific">Phototrophicus methaneseepsis</name>
    <dbReference type="NCBI Taxonomy" id="2710758"/>
    <lineage>
        <taxon>Bacteria</taxon>
        <taxon>Bacillati</taxon>
        <taxon>Chloroflexota</taxon>
        <taxon>Candidatus Thermofontia</taxon>
        <taxon>Phototrophicales</taxon>
        <taxon>Phototrophicaceae</taxon>
        <taxon>Phototrophicus</taxon>
    </lineage>
</organism>
<gene>
    <name evidence="1" type="ORF">G4Y79_20730</name>
</gene>
<evidence type="ECO:0000313" key="2">
    <source>
        <dbReference type="Proteomes" id="UP000594468"/>
    </source>
</evidence>
<dbReference type="EMBL" id="CP062983">
    <property type="protein sequence ID" value="QPC82082.1"/>
    <property type="molecule type" value="Genomic_DNA"/>
</dbReference>
<evidence type="ECO:0008006" key="3">
    <source>
        <dbReference type="Google" id="ProtNLM"/>
    </source>
</evidence>
<proteinExistence type="predicted"/>
<sequence>MSLAALLVGLGLLAVVLWFVLRPLMQTPRSAALPLDRQRERALAYYERVLTNIRDLDEDHATGKIDEASYQQQRELWASRGVQILKMLDTLDHEQPLVSDRQADDATIDAAIEDAVQQAETTRTQQQTLSAT</sequence>
<protein>
    <recommendedName>
        <fullName evidence="3">C-type cytochrome biogenesis protein CcmI</fullName>
    </recommendedName>
</protein>
<name>A0A7S8E856_9CHLR</name>
<evidence type="ECO:0000313" key="1">
    <source>
        <dbReference type="EMBL" id="QPC82082.1"/>
    </source>
</evidence>